<protein>
    <submittedName>
        <fullName evidence="1">Uncharacterized protein</fullName>
    </submittedName>
</protein>
<sequence length="81" mass="9542">MKEVCKERYLMGKKKGYPFPICKGCVFDKNLDGYWGDCDFVFEKSNHMLPIELKDDTIDLLLNSSTNIERINYLKELNRSE</sequence>
<keyword evidence="2" id="KW-1185">Reference proteome</keyword>
<evidence type="ECO:0000313" key="2">
    <source>
        <dbReference type="Proteomes" id="UP000679483"/>
    </source>
</evidence>
<proteinExistence type="predicted"/>
<evidence type="ECO:0000313" key="1">
    <source>
        <dbReference type="EMBL" id="QVM61463.1"/>
    </source>
</evidence>
<organism evidence="1 2">
    <name type="scientific">Clostridium phage vB_CpeP_HN02</name>
    <dbReference type="NCBI Taxonomy" id="2834252"/>
    <lineage>
        <taxon>Viruses</taxon>
        <taxon>Duplodnaviria</taxon>
        <taxon>Heunggongvirae</taxon>
        <taxon>Uroviricota</taxon>
        <taxon>Caudoviricetes</taxon>
        <taxon>Guelinviridae</taxon>
        <taxon>Denniswatsonvirinae</taxon>
        <taxon>Gregsiragusavirus</taxon>
        <taxon>Gregsiragusavirus hn02</taxon>
    </lineage>
</organism>
<dbReference type="Proteomes" id="UP000679483">
    <property type="component" value="Segment"/>
</dbReference>
<reference evidence="1" key="1">
    <citation type="submission" date="2021-03" db="EMBL/GenBank/DDBJ databases">
        <authorList>
            <person name="Wu L."/>
            <person name="Cao M."/>
        </authorList>
    </citation>
    <scope>NUCLEOTIDE SEQUENCE</scope>
    <source>
        <strain evidence="1">Clostridium perfringens</strain>
    </source>
</reference>
<accession>A0A8E6GSI7</accession>
<gene>
    <name evidence="1" type="ORF">HN02_03</name>
</gene>
<name>A0A8E6GSI7_9CAUD</name>
<dbReference type="EMBL" id="MW815121">
    <property type="protein sequence ID" value="QVM61463.1"/>
    <property type="molecule type" value="Genomic_DNA"/>
</dbReference>